<dbReference type="AlphaFoldDB" id="A0AAW2DYE4"/>
<sequence length="345" mass="38893">MFSSSGCVQMEECLNTVSHRVTPDMLEVLSSEYNAEEIKAAMFQMGPTKAPGLDGMNALFFQKFWHFVGNDVIAIVLDFLNSGTMLPVINYTHIVLIPKIKVPKRMYDYRSISLCNVIYKIISKVLANRLKLILPRLISPTQSAFVPGRLITDNVLVAYESLHSMHGRRSGSKGYMAMKLDISKAYDRVEWPFLKGIMLRLGLPKVWVDRVMTCVMTPTFSVCINGKAYGNITPSRGIRQGDPLSPYLFLLCAEGFSSLLAKAEGEGRIHGVSICKRAPSISHLLFADDSCYFAELIKRKCKLFLRFCRHMQHPRANVLILRNFLFILAVIQGVNKEGGLRQFWG</sequence>
<dbReference type="InterPro" id="IPR052343">
    <property type="entry name" value="Retrotransposon-Effector_Assoc"/>
</dbReference>
<dbReference type="PANTHER" id="PTHR46890">
    <property type="entry name" value="NON-LTR RETROLELEMENT REVERSE TRANSCRIPTASE-LIKE PROTEIN-RELATED"/>
    <property type="match status" value="1"/>
</dbReference>
<dbReference type="InterPro" id="IPR000477">
    <property type="entry name" value="RT_dom"/>
</dbReference>
<dbReference type="PANTHER" id="PTHR46890:SF48">
    <property type="entry name" value="RNA-DIRECTED DNA POLYMERASE"/>
    <property type="match status" value="1"/>
</dbReference>
<dbReference type="Pfam" id="PF00078">
    <property type="entry name" value="RVT_1"/>
    <property type="match status" value="1"/>
</dbReference>
<evidence type="ECO:0000259" key="1">
    <source>
        <dbReference type="PROSITE" id="PS50878"/>
    </source>
</evidence>
<feature type="domain" description="Reverse transcriptase" evidence="1">
    <location>
        <begin position="78"/>
        <end position="345"/>
    </location>
</feature>
<name>A0AAW2DYE4_9ROSI</name>
<proteinExistence type="predicted"/>
<reference evidence="2 3" key="1">
    <citation type="submission" date="2024-01" db="EMBL/GenBank/DDBJ databases">
        <title>A telomere-to-telomere, gap-free genome of sweet tea (Lithocarpus litseifolius).</title>
        <authorList>
            <person name="Zhou J."/>
        </authorList>
    </citation>
    <scope>NUCLEOTIDE SEQUENCE [LARGE SCALE GENOMIC DNA]</scope>
    <source>
        <strain evidence="2">Zhou-2022a</strain>
        <tissue evidence="2">Leaf</tissue>
    </source>
</reference>
<gene>
    <name evidence="2" type="ORF">SO802_000845</name>
</gene>
<dbReference type="InterPro" id="IPR043502">
    <property type="entry name" value="DNA/RNA_pol_sf"/>
</dbReference>
<accession>A0AAW2DYE4</accession>
<comment type="caution">
    <text evidence="2">The sequence shown here is derived from an EMBL/GenBank/DDBJ whole genome shotgun (WGS) entry which is preliminary data.</text>
</comment>
<protein>
    <recommendedName>
        <fullName evidence="1">Reverse transcriptase domain-containing protein</fullName>
    </recommendedName>
</protein>
<dbReference type="CDD" id="cd01650">
    <property type="entry name" value="RT_nLTR_like"/>
    <property type="match status" value="1"/>
</dbReference>
<dbReference type="Proteomes" id="UP001459277">
    <property type="component" value="Unassembled WGS sequence"/>
</dbReference>
<dbReference type="PROSITE" id="PS50878">
    <property type="entry name" value="RT_POL"/>
    <property type="match status" value="1"/>
</dbReference>
<evidence type="ECO:0000313" key="3">
    <source>
        <dbReference type="Proteomes" id="UP001459277"/>
    </source>
</evidence>
<dbReference type="SUPFAM" id="SSF56672">
    <property type="entry name" value="DNA/RNA polymerases"/>
    <property type="match status" value="1"/>
</dbReference>
<evidence type="ECO:0000313" key="2">
    <source>
        <dbReference type="EMBL" id="KAL0013776.1"/>
    </source>
</evidence>
<dbReference type="EMBL" id="JAZDWU010000001">
    <property type="protein sequence ID" value="KAL0013776.1"/>
    <property type="molecule type" value="Genomic_DNA"/>
</dbReference>
<organism evidence="2 3">
    <name type="scientific">Lithocarpus litseifolius</name>
    <dbReference type="NCBI Taxonomy" id="425828"/>
    <lineage>
        <taxon>Eukaryota</taxon>
        <taxon>Viridiplantae</taxon>
        <taxon>Streptophyta</taxon>
        <taxon>Embryophyta</taxon>
        <taxon>Tracheophyta</taxon>
        <taxon>Spermatophyta</taxon>
        <taxon>Magnoliopsida</taxon>
        <taxon>eudicotyledons</taxon>
        <taxon>Gunneridae</taxon>
        <taxon>Pentapetalae</taxon>
        <taxon>rosids</taxon>
        <taxon>fabids</taxon>
        <taxon>Fagales</taxon>
        <taxon>Fagaceae</taxon>
        <taxon>Lithocarpus</taxon>
    </lineage>
</organism>
<keyword evidence="3" id="KW-1185">Reference proteome</keyword>